<evidence type="ECO:0000256" key="7">
    <source>
        <dbReference type="ARBA" id="ARBA00023277"/>
    </source>
</evidence>
<keyword evidence="8 10" id="KW-0326">Glycosidase</keyword>
<dbReference type="EMBL" id="MU001833">
    <property type="protein sequence ID" value="KAF2796344.1"/>
    <property type="molecule type" value="Genomic_DNA"/>
</dbReference>
<comment type="function">
    <text evidence="10">Chitosanase catalyzing the endo-type cleavage of chitosan, the deacylated form of chitin. Chitosanase may be crucial in the degradation of the deacetylated portion of chitin in the fungal cell wall.</text>
</comment>
<proteinExistence type="inferred from homology"/>
<dbReference type="Pfam" id="PF07335">
    <property type="entry name" value="Glyco_hydro_75"/>
    <property type="match status" value="1"/>
</dbReference>
<keyword evidence="12" id="KW-1185">Reference proteome</keyword>
<dbReference type="GO" id="GO:0005576">
    <property type="term" value="C:extracellular region"/>
    <property type="evidence" value="ECO:0007669"/>
    <property type="project" value="UniProtKB-SubCell"/>
</dbReference>
<evidence type="ECO:0000256" key="4">
    <source>
        <dbReference type="ARBA" id="ARBA00022525"/>
    </source>
</evidence>
<dbReference type="GO" id="GO:0016977">
    <property type="term" value="F:chitosanase activity"/>
    <property type="evidence" value="ECO:0007669"/>
    <property type="project" value="UniProtKB-EC"/>
</dbReference>
<keyword evidence="9 10" id="KW-0624">Polysaccharide degradation</keyword>
<keyword evidence="4" id="KW-0964">Secreted</keyword>
<evidence type="ECO:0000313" key="11">
    <source>
        <dbReference type="EMBL" id="KAF2796344.1"/>
    </source>
</evidence>
<feature type="chain" id="PRO_5025716528" description="Endo-chitosanase" evidence="10">
    <location>
        <begin position="20"/>
        <end position="258"/>
    </location>
</feature>
<protein>
    <recommendedName>
        <fullName evidence="10">Endo-chitosanase</fullName>
        <ecNumber evidence="10">3.2.1.132</ecNumber>
    </recommendedName>
</protein>
<keyword evidence="7" id="KW-0119">Carbohydrate metabolism</keyword>
<evidence type="ECO:0000256" key="6">
    <source>
        <dbReference type="ARBA" id="ARBA00022801"/>
    </source>
</evidence>
<evidence type="ECO:0000256" key="3">
    <source>
        <dbReference type="ARBA" id="ARBA00007799"/>
    </source>
</evidence>
<evidence type="ECO:0000256" key="9">
    <source>
        <dbReference type="ARBA" id="ARBA00023326"/>
    </source>
</evidence>
<dbReference type="OrthoDB" id="4756206at2759"/>
<dbReference type="InterPro" id="IPR009939">
    <property type="entry name" value="Chitosanase_fungal"/>
</dbReference>
<comment type="subcellular location">
    <subcellularLocation>
        <location evidence="2 10">Secreted</location>
    </subcellularLocation>
</comment>
<keyword evidence="5 10" id="KW-0732">Signal</keyword>
<evidence type="ECO:0000256" key="2">
    <source>
        <dbReference type="ARBA" id="ARBA00004613"/>
    </source>
</evidence>
<gene>
    <name evidence="11" type="ORF">K505DRAFT_271568</name>
</gene>
<dbReference type="GO" id="GO:0000272">
    <property type="term" value="P:polysaccharide catabolic process"/>
    <property type="evidence" value="ECO:0007669"/>
    <property type="project" value="UniProtKB-KW"/>
</dbReference>
<organism evidence="11 12">
    <name type="scientific">Melanomma pulvis-pyrius CBS 109.77</name>
    <dbReference type="NCBI Taxonomy" id="1314802"/>
    <lineage>
        <taxon>Eukaryota</taxon>
        <taxon>Fungi</taxon>
        <taxon>Dikarya</taxon>
        <taxon>Ascomycota</taxon>
        <taxon>Pezizomycotina</taxon>
        <taxon>Dothideomycetes</taxon>
        <taxon>Pleosporomycetidae</taxon>
        <taxon>Pleosporales</taxon>
        <taxon>Melanommataceae</taxon>
        <taxon>Melanomma</taxon>
    </lineage>
</organism>
<name>A0A6A6XJF3_9PLEO</name>
<comment type="catalytic activity">
    <reaction evidence="1 10">
        <text>Endohydrolysis of beta-(1-&gt;4)-linkages between D-glucosamine residues in a partly acetylated chitosan.</text>
        <dbReference type="EC" id="3.2.1.132"/>
    </reaction>
</comment>
<comment type="similarity">
    <text evidence="3 10">Belongs to the glycosyl hydrolase 75 family.</text>
</comment>
<dbReference type="PANTHER" id="PTHR42061:SF9">
    <property type="entry name" value="ENDO-CHITOSANASE"/>
    <property type="match status" value="1"/>
</dbReference>
<evidence type="ECO:0000256" key="5">
    <source>
        <dbReference type="ARBA" id="ARBA00022729"/>
    </source>
</evidence>
<evidence type="ECO:0000256" key="8">
    <source>
        <dbReference type="ARBA" id="ARBA00023295"/>
    </source>
</evidence>
<keyword evidence="6 10" id="KW-0378">Hydrolase</keyword>
<dbReference type="AlphaFoldDB" id="A0A6A6XJF3"/>
<evidence type="ECO:0000256" key="1">
    <source>
        <dbReference type="ARBA" id="ARBA00000405"/>
    </source>
</evidence>
<dbReference type="EC" id="3.2.1.132" evidence="10"/>
<evidence type="ECO:0000313" key="12">
    <source>
        <dbReference type="Proteomes" id="UP000799757"/>
    </source>
</evidence>
<accession>A0A6A6XJF3</accession>
<feature type="signal peptide" evidence="10">
    <location>
        <begin position="1"/>
        <end position="19"/>
    </location>
</feature>
<dbReference type="PANTHER" id="PTHR42061">
    <property type="entry name" value="ENDO-CHITOSANASE"/>
    <property type="match status" value="1"/>
</dbReference>
<evidence type="ECO:0000256" key="10">
    <source>
        <dbReference type="RuleBase" id="RU361208"/>
    </source>
</evidence>
<sequence>MRASTSFAILLASIATAREIPENVKSFYDSHINGECPNPISIRYDSGQGESDTVYCKNDASGAVYLKDTGNGYADVDIDCDGLNAGEGDCFNDPTGQSQTAFKDSVQQFGIEDLDSHIHTFVVLGNDNSADEGDGGESFDPQSVGIQPLSVVAVVCGDNLFYGVWGDVNGGKVTGESSLSLGQMCFPNEEINGNAGHGDHDVLYIAFAGDEAVPGADALWTASTSEEFEASLAGVGDALVAKLGAGDASNSRIMRGKV</sequence>
<dbReference type="Proteomes" id="UP000799757">
    <property type="component" value="Unassembled WGS sequence"/>
</dbReference>
<reference evidence="11" key="1">
    <citation type="journal article" date="2020" name="Stud. Mycol.">
        <title>101 Dothideomycetes genomes: a test case for predicting lifestyles and emergence of pathogens.</title>
        <authorList>
            <person name="Haridas S."/>
            <person name="Albert R."/>
            <person name="Binder M."/>
            <person name="Bloem J."/>
            <person name="Labutti K."/>
            <person name="Salamov A."/>
            <person name="Andreopoulos B."/>
            <person name="Baker S."/>
            <person name="Barry K."/>
            <person name="Bills G."/>
            <person name="Bluhm B."/>
            <person name="Cannon C."/>
            <person name="Castanera R."/>
            <person name="Culley D."/>
            <person name="Daum C."/>
            <person name="Ezra D."/>
            <person name="Gonzalez J."/>
            <person name="Henrissat B."/>
            <person name="Kuo A."/>
            <person name="Liang C."/>
            <person name="Lipzen A."/>
            <person name="Lutzoni F."/>
            <person name="Magnuson J."/>
            <person name="Mondo S."/>
            <person name="Nolan M."/>
            <person name="Ohm R."/>
            <person name="Pangilinan J."/>
            <person name="Park H.-J."/>
            <person name="Ramirez L."/>
            <person name="Alfaro M."/>
            <person name="Sun H."/>
            <person name="Tritt A."/>
            <person name="Yoshinaga Y."/>
            <person name="Zwiers L.-H."/>
            <person name="Turgeon B."/>
            <person name="Goodwin S."/>
            <person name="Spatafora J."/>
            <person name="Crous P."/>
            <person name="Grigoriev I."/>
        </authorList>
    </citation>
    <scope>NUCLEOTIDE SEQUENCE</scope>
    <source>
        <strain evidence="11">CBS 109.77</strain>
    </source>
</reference>